<keyword evidence="3" id="KW-1185">Reference proteome</keyword>
<reference evidence="3" key="1">
    <citation type="submission" date="2020-07" db="EMBL/GenBank/DDBJ databases">
        <title>novel species isolated from the respiratory tract of Marmot.</title>
        <authorList>
            <person name="Zhang G."/>
        </authorList>
    </citation>
    <scope>NUCLEOTIDE SEQUENCE [LARGE SCALE GENOMIC DNA]</scope>
    <source>
        <strain evidence="3">686</strain>
    </source>
</reference>
<feature type="region of interest" description="Disordered" evidence="1">
    <location>
        <begin position="1"/>
        <end position="50"/>
    </location>
</feature>
<evidence type="ECO:0000313" key="2">
    <source>
        <dbReference type="EMBL" id="QMT00394.1"/>
    </source>
</evidence>
<proteinExistence type="predicted"/>
<sequence>MGKSTERERAEEEVRTDPPGPKDHGREGGMATRENAPEAVKRSGEDSSDD</sequence>
<organism evidence="2 3">
    <name type="scientific">Gordonia jinghuaiqii</name>
    <dbReference type="NCBI Taxonomy" id="2758710"/>
    <lineage>
        <taxon>Bacteria</taxon>
        <taxon>Bacillati</taxon>
        <taxon>Actinomycetota</taxon>
        <taxon>Actinomycetes</taxon>
        <taxon>Mycobacteriales</taxon>
        <taxon>Gordoniaceae</taxon>
        <taxon>Gordonia</taxon>
    </lineage>
</organism>
<dbReference type="RefSeq" id="WP_188327538.1">
    <property type="nucleotide sequence ID" value="NZ_CP059491.1"/>
</dbReference>
<protein>
    <submittedName>
        <fullName evidence="2">Uncharacterized protein</fullName>
    </submittedName>
</protein>
<evidence type="ECO:0000313" key="3">
    <source>
        <dbReference type="Proteomes" id="UP000515663"/>
    </source>
</evidence>
<feature type="compositionally biased region" description="Basic and acidic residues" evidence="1">
    <location>
        <begin position="1"/>
        <end position="27"/>
    </location>
</feature>
<accession>A0A7D7LWH8</accession>
<evidence type="ECO:0000256" key="1">
    <source>
        <dbReference type="SAM" id="MobiDB-lite"/>
    </source>
</evidence>
<feature type="compositionally biased region" description="Basic and acidic residues" evidence="1">
    <location>
        <begin position="35"/>
        <end position="50"/>
    </location>
</feature>
<dbReference type="Proteomes" id="UP000515663">
    <property type="component" value="Chromosome"/>
</dbReference>
<name>A0A7D7LWH8_9ACTN</name>
<gene>
    <name evidence="2" type="ORF">H1R19_15925</name>
</gene>
<dbReference type="AlphaFoldDB" id="A0A7D7LWH8"/>
<dbReference type="EMBL" id="CP059491">
    <property type="protein sequence ID" value="QMT00394.1"/>
    <property type="molecule type" value="Genomic_DNA"/>
</dbReference>
<dbReference type="KEGG" id="gji:H1R19_15925"/>